<gene>
    <name evidence="8" type="ORF">ACFOD9_05105</name>
</gene>
<feature type="transmembrane region" description="Helical" evidence="7">
    <location>
        <begin position="295"/>
        <end position="316"/>
    </location>
</feature>
<dbReference type="InterPro" id="IPR000109">
    <property type="entry name" value="POT_fam"/>
</dbReference>
<dbReference type="PANTHER" id="PTHR23517:SF15">
    <property type="entry name" value="PROTON-DEPENDENT OLIGOPEPTIDE FAMILY TRANSPORT PROTEIN"/>
    <property type="match status" value="1"/>
</dbReference>
<evidence type="ECO:0000256" key="1">
    <source>
        <dbReference type="ARBA" id="ARBA00004651"/>
    </source>
</evidence>
<feature type="transmembrane region" description="Helical" evidence="7">
    <location>
        <begin position="77"/>
        <end position="108"/>
    </location>
</feature>
<dbReference type="SUPFAM" id="SSF103473">
    <property type="entry name" value="MFS general substrate transporter"/>
    <property type="match status" value="1"/>
</dbReference>
<dbReference type="RefSeq" id="WP_379509001.1">
    <property type="nucleotide sequence ID" value="NZ_JBHRTQ010000004.1"/>
</dbReference>
<keyword evidence="4 7" id="KW-0812">Transmembrane</keyword>
<protein>
    <submittedName>
        <fullName evidence="8">Peptide MFS transporter</fullName>
    </submittedName>
</protein>
<proteinExistence type="predicted"/>
<evidence type="ECO:0000256" key="4">
    <source>
        <dbReference type="ARBA" id="ARBA00022692"/>
    </source>
</evidence>
<comment type="caution">
    <text evidence="8">The sequence shown here is derived from an EMBL/GenBank/DDBJ whole genome shotgun (WGS) entry which is preliminary data.</text>
</comment>
<evidence type="ECO:0000256" key="6">
    <source>
        <dbReference type="ARBA" id="ARBA00023136"/>
    </source>
</evidence>
<dbReference type="Gene3D" id="1.20.1250.20">
    <property type="entry name" value="MFS general substrate transporter like domains"/>
    <property type="match status" value="2"/>
</dbReference>
<feature type="transmembrane region" description="Helical" evidence="7">
    <location>
        <begin position="251"/>
        <end position="275"/>
    </location>
</feature>
<sequence>MEAATDRSIVSPPAAMPEKWGHPRGLWTLNGTELWDRISFHGMVAMLVLYMTGDLLKPGRMEHILGFGAYRQFLESLFGAVTPAAIATQTFGLYYAVLTCLPLVGGWLGDKFVSRRFAVTTGALTMTAGHFAMAFDATFLIALALLVTGAGLLRGNLKPQIRALYHAGDRRLADAFQLYSMVVNFGAFLAPLASGAVAKYYGWHAGFAVAGFGMLIGLVWYLAGSAHLPPDPPKGVHVHRAPLSPHQKRDILGLLAMWPVSLGFWTAQAQIWNVYNLWLRDHVRMSVGTFAVPVPWLQALDGLAPAAYVPLVILLWRWQARRGTEPDLFTKMGTGCVIFGLSTLLLAAAPLFAGADGLAPLWLPVLFHLASNWGGAFFSPVMETFYAARAPEQWRGSLLGIDALSVSAASILSGTMGSWYETTTPPVFWLATAAIAGAAGAYVLLVRGAMRRWLGPEADPA</sequence>
<keyword evidence="3" id="KW-1003">Cell membrane</keyword>
<feature type="transmembrane region" description="Helical" evidence="7">
    <location>
        <begin position="128"/>
        <end position="153"/>
    </location>
</feature>
<feature type="transmembrane region" description="Helical" evidence="7">
    <location>
        <begin position="174"/>
        <end position="194"/>
    </location>
</feature>
<dbReference type="EMBL" id="JBHRTQ010000004">
    <property type="protein sequence ID" value="MFC3173624.1"/>
    <property type="molecule type" value="Genomic_DNA"/>
</dbReference>
<comment type="subcellular location">
    <subcellularLocation>
        <location evidence="1">Cell membrane</location>
        <topology evidence="1">Multi-pass membrane protein</topology>
    </subcellularLocation>
</comment>
<evidence type="ECO:0000256" key="5">
    <source>
        <dbReference type="ARBA" id="ARBA00022989"/>
    </source>
</evidence>
<feature type="transmembrane region" description="Helical" evidence="7">
    <location>
        <begin position="200"/>
        <end position="223"/>
    </location>
</feature>
<evidence type="ECO:0000256" key="7">
    <source>
        <dbReference type="SAM" id="Phobius"/>
    </source>
</evidence>
<name>A0ABV7IPS1_9SPHN</name>
<evidence type="ECO:0000313" key="8">
    <source>
        <dbReference type="EMBL" id="MFC3173624.1"/>
    </source>
</evidence>
<dbReference type="InterPro" id="IPR050171">
    <property type="entry name" value="MFS_Transporters"/>
</dbReference>
<keyword evidence="9" id="KW-1185">Reference proteome</keyword>
<evidence type="ECO:0000256" key="3">
    <source>
        <dbReference type="ARBA" id="ARBA00022475"/>
    </source>
</evidence>
<organism evidence="8 9">
    <name type="scientific">Novosphingobium bradum</name>
    <dbReference type="NCBI Taxonomy" id="1737444"/>
    <lineage>
        <taxon>Bacteria</taxon>
        <taxon>Pseudomonadati</taxon>
        <taxon>Pseudomonadota</taxon>
        <taxon>Alphaproteobacteria</taxon>
        <taxon>Sphingomonadales</taxon>
        <taxon>Sphingomonadaceae</taxon>
        <taxon>Novosphingobium</taxon>
    </lineage>
</organism>
<keyword evidence="2" id="KW-0813">Transport</keyword>
<keyword evidence="5 7" id="KW-1133">Transmembrane helix</keyword>
<dbReference type="InterPro" id="IPR036259">
    <property type="entry name" value="MFS_trans_sf"/>
</dbReference>
<feature type="transmembrane region" description="Helical" evidence="7">
    <location>
        <begin position="328"/>
        <end position="353"/>
    </location>
</feature>
<dbReference type="Proteomes" id="UP001595604">
    <property type="component" value="Unassembled WGS sequence"/>
</dbReference>
<keyword evidence="6 7" id="KW-0472">Membrane</keyword>
<dbReference type="PANTHER" id="PTHR23517">
    <property type="entry name" value="RESISTANCE PROTEIN MDTM, PUTATIVE-RELATED-RELATED"/>
    <property type="match status" value="1"/>
</dbReference>
<feature type="transmembrane region" description="Helical" evidence="7">
    <location>
        <begin position="426"/>
        <end position="445"/>
    </location>
</feature>
<reference evidence="9" key="1">
    <citation type="journal article" date="2019" name="Int. J. Syst. Evol. Microbiol.">
        <title>The Global Catalogue of Microorganisms (GCM) 10K type strain sequencing project: providing services to taxonomists for standard genome sequencing and annotation.</title>
        <authorList>
            <consortium name="The Broad Institute Genomics Platform"/>
            <consortium name="The Broad Institute Genome Sequencing Center for Infectious Disease"/>
            <person name="Wu L."/>
            <person name="Ma J."/>
        </authorList>
    </citation>
    <scope>NUCLEOTIDE SEQUENCE [LARGE SCALE GENOMIC DNA]</scope>
    <source>
        <strain evidence="9">KCTC 42984</strain>
    </source>
</reference>
<accession>A0ABV7IPS1</accession>
<dbReference type="Pfam" id="PF00854">
    <property type="entry name" value="PTR2"/>
    <property type="match status" value="2"/>
</dbReference>
<evidence type="ECO:0000313" key="9">
    <source>
        <dbReference type="Proteomes" id="UP001595604"/>
    </source>
</evidence>
<evidence type="ECO:0000256" key="2">
    <source>
        <dbReference type="ARBA" id="ARBA00022448"/>
    </source>
</evidence>